<organism evidence="2 3">
    <name type="scientific">Gynuella sunshinyii YC6258</name>
    <dbReference type="NCBI Taxonomy" id="1445510"/>
    <lineage>
        <taxon>Bacteria</taxon>
        <taxon>Pseudomonadati</taxon>
        <taxon>Pseudomonadota</taxon>
        <taxon>Gammaproteobacteria</taxon>
        <taxon>Oceanospirillales</taxon>
        <taxon>Saccharospirillaceae</taxon>
        <taxon>Gynuella</taxon>
    </lineage>
</organism>
<dbReference type="InterPro" id="IPR018642">
    <property type="entry name" value="DUF2066"/>
</dbReference>
<dbReference type="Proteomes" id="UP000032266">
    <property type="component" value="Chromosome"/>
</dbReference>
<evidence type="ECO:0000256" key="1">
    <source>
        <dbReference type="SAM" id="SignalP"/>
    </source>
</evidence>
<feature type="chain" id="PRO_5002183462" description="DUF2066 domain-containing protein" evidence="1">
    <location>
        <begin position="27"/>
        <end position="368"/>
    </location>
</feature>
<name>A0A0C5V952_9GAMM</name>
<keyword evidence="1" id="KW-0732">Signal</keyword>
<keyword evidence="3" id="KW-1185">Reference proteome</keyword>
<dbReference type="Pfam" id="PF09839">
    <property type="entry name" value="DUF2066"/>
    <property type="match status" value="1"/>
</dbReference>
<evidence type="ECO:0000313" key="2">
    <source>
        <dbReference type="EMBL" id="AJQ95895.1"/>
    </source>
</evidence>
<dbReference type="STRING" id="1445510.YC6258_03859"/>
<feature type="signal peptide" evidence="1">
    <location>
        <begin position="1"/>
        <end position="26"/>
    </location>
</feature>
<evidence type="ECO:0008006" key="4">
    <source>
        <dbReference type="Google" id="ProtNLM"/>
    </source>
</evidence>
<gene>
    <name evidence="2" type="ORF">YC6258_03859</name>
</gene>
<dbReference type="AlphaFoldDB" id="A0A0C5V952"/>
<evidence type="ECO:0000313" key="3">
    <source>
        <dbReference type="Proteomes" id="UP000032266"/>
    </source>
</evidence>
<protein>
    <recommendedName>
        <fullName evidence="4">DUF2066 domain-containing protein</fullName>
    </recommendedName>
</protein>
<reference evidence="2 3" key="1">
    <citation type="submission" date="2014-01" db="EMBL/GenBank/DDBJ databases">
        <title>Full genme sequencing of cellulolytic bacterium Gynuella sunshinyii YC6258T gen. nov., sp. nov.</title>
        <authorList>
            <person name="Khan H."/>
            <person name="Chung E.J."/>
            <person name="Chung Y.R."/>
        </authorList>
    </citation>
    <scope>NUCLEOTIDE SEQUENCE [LARGE SCALE GENOMIC DNA]</scope>
    <source>
        <strain evidence="2 3">YC6258</strain>
    </source>
</reference>
<dbReference type="OrthoDB" id="6195299at2"/>
<dbReference type="EMBL" id="CP007142">
    <property type="protein sequence ID" value="AJQ95895.1"/>
    <property type="molecule type" value="Genomic_DNA"/>
</dbReference>
<sequence length="368" mass="40781">MELRSLCRRFIFLGALCLGMSSLTQAATKVTDLYEISEVIAVGASTREQHQLMAQGLAKVFAKVSGDEAVLADDDINKYLQDAQSYLLSFSFEANTEKRVNALGEVVDTQRLKMSFDPSRVNASLTSLGFPVWSARRPDIMIWVASSNNGVREILSADSSLAMADKVQQLADARGLPVVLPHGDLEDQLSLDVSELWGLFADPVMAASARYSADAILAGRVESVNDQQWRSTWLFIFNGEQRKYTVNGKSEEDIVDQVLGQISSRLSGQYAVYLNSLFQDRVVLRISGVNNLRQYHSVLQYVENMTGVSSPLVVSVTDDILRIQVDVSGDVQQLRDLIALDSRLVPEQYFASAVGQEPSNELRYVWNP</sequence>
<dbReference type="KEGG" id="gsn:YC6258_03859"/>
<accession>A0A0C5V952</accession>
<dbReference type="HOGENOM" id="CLU_041769_1_0_6"/>
<proteinExistence type="predicted"/>